<organism evidence="1 2">
    <name type="scientific">Caballeronia catudaia</name>
    <dbReference type="NCBI Taxonomy" id="1777136"/>
    <lineage>
        <taxon>Bacteria</taxon>
        <taxon>Pseudomonadati</taxon>
        <taxon>Pseudomonadota</taxon>
        <taxon>Betaproteobacteria</taxon>
        <taxon>Burkholderiales</taxon>
        <taxon>Burkholderiaceae</taxon>
        <taxon>Caballeronia</taxon>
    </lineage>
</organism>
<dbReference type="Gene3D" id="1.20.910.10">
    <property type="entry name" value="Heme oxygenase-like"/>
    <property type="match status" value="1"/>
</dbReference>
<comment type="caution">
    <text evidence="1">The sequence shown here is derived from an EMBL/GenBank/DDBJ whole genome shotgun (WGS) entry which is preliminary data.</text>
</comment>
<evidence type="ECO:0000313" key="2">
    <source>
        <dbReference type="Proteomes" id="UP000054870"/>
    </source>
</evidence>
<dbReference type="Pfam" id="PF14518">
    <property type="entry name" value="Haem_oxygenas_2"/>
    <property type="match status" value="1"/>
</dbReference>
<dbReference type="InterPro" id="IPR016084">
    <property type="entry name" value="Haem_Oase-like_multi-hlx"/>
</dbReference>
<evidence type="ECO:0000313" key="1">
    <source>
        <dbReference type="EMBL" id="SAK82352.1"/>
    </source>
</evidence>
<evidence type="ECO:0008006" key="3">
    <source>
        <dbReference type="Google" id="ProtNLM"/>
    </source>
</evidence>
<reference evidence="1" key="1">
    <citation type="submission" date="2016-01" db="EMBL/GenBank/DDBJ databases">
        <authorList>
            <person name="Peeters C."/>
        </authorList>
    </citation>
    <scope>NUCLEOTIDE SEQUENCE [LARGE SCALE GENOMIC DNA]</scope>
    <source>
        <strain evidence="1">LMG 29318</strain>
    </source>
</reference>
<name>A0A158CJ94_9BURK</name>
<dbReference type="SUPFAM" id="SSF48613">
    <property type="entry name" value="Heme oxygenase-like"/>
    <property type="match status" value="1"/>
</dbReference>
<accession>A0A158CJ94</accession>
<dbReference type="EMBL" id="FCOF02000032">
    <property type="protein sequence ID" value="SAK82352.1"/>
    <property type="molecule type" value="Genomic_DNA"/>
</dbReference>
<dbReference type="Proteomes" id="UP000054870">
    <property type="component" value="Unassembled WGS sequence"/>
</dbReference>
<proteinExistence type="predicted"/>
<sequence>MLDPTFQRVGDLKDIASYPAWLGDVLAETNEAKRQVIDHPIFAAMRDAELSPRQAEAFLVNGWPVVEQFPQYMAMNLQKLRYGHSRGEDLARRYLTRNIRVEQNHADYWVDWAAAHDVNKRALMKGSGSSLAYALSHWCWKSSSGDPLAASIAATNFAIEGVTGEWSAFVCSSETYANSFPASMRRKALRWLSLHAHYDDAHPWEALEIVATLLGNAPGVDEVHAVKRSIQMSYEYFKVSLDCCL</sequence>
<gene>
    <name evidence="1" type="ORF">AWB75_05239</name>
</gene>
<protein>
    <recommendedName>
        <fullName evidence="3">TenA family transcriptional regulator</fullName>
    </recommendedName>
</protein>
<dbReference type="AlphaFoldDB" id="A0A158CJ94"/>
<dbReference type="RefSeq" id="WP_061126965.1">
    <property type="nucleotide sequence ID" value="NZ_FCOF02000032.1"/>
</dbReference>
<keyword evidence="2" id="KW-1185">Reference proteome</keyword>